<keyword evidence="1" id="KW-0472">Membrane</keyword>
<dbReference type="PANTHER" id="PTHR48098:SF1">
    <property type="entry name" value="DIACYLGLYCEROL ACYLTRANSFERASE_MYCOLYLTRANSFERASE AG85A"/>
    <property type="match status" value="1"/>
</dbReference>
<dbReference type="RefSeq" id="WP_129315609.1">
    <property type="nucleotide sequence ID" value="NZ_NOIQ01000009.1"/>
</dbReference>
<dbReference type="GO" id="GO:0016747">
    <property type="term" value="F:acyltransferase activity, transferring groups other than amino-acyl groups"/>
    <property type="evidence" value="ECO:0007669"/>
    <property type="project" value="TreeGrafter"/>
</dbReference>
<keyword evidence="1" id="KW-0812">Transmembrane</keyword>
<evidence type="ECO:0000313" key="3">
    <source>
        <dbReference type="Proteomes" id="UP000462152"/>
    </source>
</evidence>
<feature type="transmembrane region" description="Helical" evidence="1">
    <location>
        <begin position="6"/>
        <end position="30"/>
    </location>
</feature>
<proteinExistence type="predicted"/>
<dbReference type="InterPro" id="IPR000801">
    <property type="entry name" value="Esterase-like"/>
</dbReference>
<dbReference type="PANTHER" id="PTHR48098">
    <property type="entry name" value="ENTEROCHELIN ESTERASE-RELATED"/>
    <property type="match status" value="1"/>
</dbReference>
<accession>A0A7K1LKR0</accession>
<evidence type="ECO:0000313" key="2">
    <source>
        <dbReference type="EMBL" id="MUN55776.1"/>
    </source>
</evidence>
<keyword evidence="1" id="KW-1133">Transmembrane helix</keyword>
<protein>
    <recommendedName>
        <fullName evidence="4">Esterase</fullName>
    </recommendedName>
</protein>
<gene>
    <name evidence="2" type="ORF">GMA10_11235</name>
</gene>
<dbReference type="Pfam" id="PF00756">
    <property type="entry name" value="Esterase"/>
    <property type="match status" value="1"/>
</dbReference>
<dbReference type="InterPro" id="IPR029058">
    <property type="entry name" value="AB_hydrolase_fold"/>
</dbReference>
<dbReference type="OrthoDB" id="3723842at2"/>
<dbReference type="SUPFAM" id="SSF53474">
    <property type="entry name" value="alpha/beta-Hydrolases"/>
    <property type="match status" value="1"/>
</dbReference>
<reference evidence="2 3" key="1">
    <citation type="submission" date="2019-12" db="EMBL/GenBank/DDBJ databases">
        <authorList>
            <person name="Li J."/>
            <person name="Shi Y."/>
            <person name="Xu G."/>
            <person name="Xiao D."/>
            <person name="Ran X."/>
        </authorList>
    </citation>
    <scope>NUCLEOTIDE SEQUENCE [LARGE SCALE GENOMIC DNA]</scope>
    <source>
        <strain evidence="2 3">JCM 15915</strain>
    </source>
</reference>
<evidence type="ECO:0000256" key="1">
    <source>
        <dbReference type="SAM" id="Phobius"/>
    </source>
</evidence>
<keyword evidence="3" id="KW-1185">Reference proteome</keyword>
<sequence length="391" mass="43095">MGFFDLTGWGFLIGILVVTIVVFVLGVLLLPRMSAPGPLKYLAQAVAFVVVSALVLVTATAWLNRDNNWYTSWDDLFNSGDVAAMNSSKVFGQKVAKVAHAKKITGDATDKQRDPASNPAFKDKIKEGESNSTYFSVKVPGKASGQSYDVTVWLPASYLKNPESFYPVIMGFSGFPGSPDTYSKSIDYGQLIEDAVKHNKMREAIFVVPAVYPGGYDSECVDGTRSQPGGKTPKVETYVTQDVVPWVKDNFRVSDDPHAWALTGYSAGGWCSAMLSMRHPDLFASGLVQSGYFEPIYSDNQHWNAQDDPRYDLEKMASNKPPDTNLHYFSSKDDTLSWPSLNQFKDKVSRPTSLTVDSVDTGGHRQDVWEPGMAKSLTWLGRTSPFFAPLT</sequence>
<dbReference type="Gene3D" id="3.40.50.1820">
    <property type="entry name" value="alpha/beta hydrolase"/>
    <property type="match status" value="1"/>
</dbReference>
<dbReference type="EMBL" id="WOGT01000008">
    <property type="protein sequence ID" value="MUN55776.1"/>
    <property type="molecule type" value="Genomic_DNA"/>
</dbReference>
<dbReference type="AlphaFoldDB" id="A0A7K1LKR0"/>
<evidence type="ECO:0008006" key="4">
    <source>
        <dbReference type="Google" id="ProtNLM"/>
    </source>
</evidence>
<feature type="transmembrane region" description="Helical" evidence="1">
    <location>
        <begin position="42"/>
        <end position="63"/>
    </location>
</feature>
<dbReference type="InterPro" id="IPR050583">
    <property type="entry name" value="Mycobacterial_A85_antigen"/>
</dbReference>
<organism evidence="2 3">
    <name type="scientific">Rothia koreensis</name>
    <dbReference type="NCBI Taxonomy" id="592378"/>
    <lineage>
        <taxon>Bacteria</taxon>
        <taxon>Bacillati</taxon>
        <taxon>Actinomycetota</taxon>
        <taxon>Actinomycetes</taxon>
        <taxon>Micrococcales</taxon>
        <taxon>Micrococcaceae</taxon>
        <taxon>Rothia</taxon>
    </lineage>
</organism>
<name>A0A7K1LKR0_9MICC</name>
<comment type="caution">
    <text evidence="2">The sequence shown here is derived from an EMBL/GenBank/DDBJ whole genome shotgun (WGS) entry which is preliminary data.</text>
</comment>
<dbReference type="Proteomes" id="UP000462152">
    <property type="component" value="Unassembled WGS sequence"/>
</dbReference>